<evidence type="ECO:0000313" key="2">
    <source>
        <dbReference type="EMBL" id="OQR91962.1"/>
    </source>
</evidence>
<comment type="caution">
    <text evidence="2">The sequence shown here is derived from an EMBL/GenBank/DDBJ whole genome shotgun (WGS) entry which is preliminary data.</text>
</comment>
<dbReference type="AlphaFoldDB" id="A0A1V9Z239"/>
<evidence type="ECO:0000256" key="1">
    <source>
        <dbReference type="SAM" id="MobiDB-lite"/>
    </source>
</evidence>
<feature type="region of interest" description="Disordered" evidence="1">
    <location>
        <begin position="118"/>
        <end position="147"/>
    </location>
</feature>
<organism evidence="2 3">
    <name type="scientific">Thraustotheca clavata</name>
    <dbReference type="NCBI Taxonomy" id="74557"/>
    <lineage>
        <taxon>Eukaryota</taxon>
        <taxon>Sar</taxon>
        <taxon>Stramenopiles</taxon>
        <taxon>Oomycota</taxon>
        <taxon>Saprolegniomycetes</taxon>
        <taxon>Saprolegniales</taxon>
        <taxon>Achlyaceae</taxon>
        <taxon>Thraustotheca</taxon>
    </lineage>
</organism>
<keyword evidence="3" id="KW-1185">Reference proteome</keyword>
<dbReference type="Proteomes" id="UP000243217">
    <property type="component" value="Unassembled WGS sequence"/>
</dbReference>
<reference evidence="2 3" key="1">
    <citation type="journal article" date="2014" name="Genome Biol. Evol.">
        <title>The secreted proteins of Achlya hypogyna and Thraustotheca clavata identify the ancestral oomycete secretome and reveal gene acquisitions by horizontal gene transfer.</title>
        <authorList>
            <person name="Misner I."/>
            <person name="Blouin N."/>
            <person name="Leonard G."/>
            <person name="Richards T.A."/>
            <person name="Lane C.E."/>
        </authorList>
    </citation>
    <scope>NUCLEOTIDE SEQUENCE [LARGE SCALE GENOMIC DNA]</scope>
    <source>
        <strain evidence="2 3">ATCC 34112</strain>
    </source>
</reference>
<proteinExistence type="predicted"/>
<accession>A0A1V9Z239</accession>
<name>A0A1V9Z239_9STRA</name>
<gene>
    <name evidence="2" type="ORF">THRCLA_22422</name>
</gene>
<sequence>MMAKRLQFTTVTIYEFPLTYGGSAVPEDTGPPIGLASTHVHHSVARLDEDKKPRRGRVARWPHADRVEVLKKACFTQKEIAAICFEAIDIRRSRLETVEEIQQLRELERKKKRKELRRAKRAREECKESEDCQDAQEPSTKRVALEA</sequence>
<dbReference type="OrthoDB" id="78659at2759"/>
<dbReference type="EMBL" id="JNBS01002372">
    <property type="protein sequence ID" value="OQR91962.1"/>
    <property type="molecule type" value="Genomic_DNA"/>
</dbReference>
<evidence type="ECO:0000313" key="3">
    <source>
        <dbReference type="Proteomes" id="UP000243217"/>
    </source>
</evidence>
<protein>
    <submittedName>
        <fullName evidence="2">Uncharacterized protein</fullName>
    </submittedName>
</protein>